<sequence length="70" mass="7852">MYSFGVVALEIACGRRTYKDGEYHVPLTRWVCELYRKGTVLEAADERLDGNFRSERNASAVDGGIVVRSP</sequence>
<evidence type="ECO:0008006" key="4">
    <source>
        <dbReference type="Google" id="ProtNLM"/>
    </source>
</evidence>
<dbReference type="AlphaFoldDB" id="A0AA87YY55"/>
<evidence type="ECO:0000313" key="2">
    <source>
        <dbReference type="EMBL" id="GMN24711.1"/>
    </source>
</evidence>
<dbReference type="EMBL" id="BTGU01001516">
    <property type="protein sequence ID" value="GMN24711.1"/>
    <property type="molecule type" value="Genomic_DNA"/>
</dbReference>
<organism evidence="1 3">
    <name type="scientific">Ficus carica</name>
    <name type="common">Common fig</name>
    <dbReference type="NCBI Taxonomy" id="3494"/>
    <lineage>
        <taxon>Eukaryota</taxon>
        <taxon>Viridiplantae</taxon>
        <taxon>Streptophyta</taxon>
        <taxon>Embryophyta</taxon>
        <taxon>Tracheophyta</taxon>
        <taxon>Spermatophyta</taxon>
        <taxon>Magnoliopsida</taxon>
        <taxon>eudicotyledons</taxon>
        <taxon>Gunneridae</taxon>
        <taxon>Pentapetalae</taxon>
        <taxon>rosids</taxon>
        <taxon>fabids</taxon>
        <taxon>Rosales</taxon>
        <taxon>Moraceae</taxon>
        <taxon>Ficeae</taxon>
        <taxon>Ficus</taxon>
    </lineage>
</organism>
<evidence type="ECO:0000313" key="3">
    <source>
        <dbReference type="Proteomes" id="UP001187192"/>
    </source>
</evidence>
<proteinExistence type="predicted"/>
<dbReference type="Proteomes" id="UP001187192">
    <property type="component" value="Unassembled WGS sequence"/>
</dbReference>
<name>A0AA87YY55_FICCA</name>
<accession>A0AA87YY55</accession>
<dbReference type="Gramene" id="FCD_00019774-RA">
    <property type="protein sequence ID" value="FCD_00019774-RA:cds"/>
    <property type="gene ID" value="FCD_00019774"/>
</dbReference>
<reference evidence="1" key="1">
    <citation type="submission" date="2023-07" db="EMBL/GenBank/DDBJ databases">
        <title>draft genome sequence of fig (Ficus carica).</title>
        <authorList>
            <person name="Takahashi T."/>
            <person name="Nishimura K."/>
        </authorList>
    </citation>
    <scope>NUCLEOTIDE SEQUENCE</scope>
</reference>
<keyword evidence="3" id="KW-1185">Reference proteome</keyword>
<comment type="caution">
    <text evidence="1">The sequence shown here is derived from an EMBL/GenBank/DDBJ whole genome shotgun (WGS) entry which is preliminary data.</text>
</comment>
<protein>
    <recommendedName>
        <fullName evidence="4">Serine-threonine/tyrosine-protein kinase catalytic domain-containing protein</fullName>
    </recommendedName>
</protein>
<gene>
    <name evidence="1" type="ORF">TIFTF001_040595</name>
    <name evidence="2" type="ORF">TIFTF001_040604</name>
</gene>
<dbReference type="EMBL" id="BTGU01001514">
    <property type="protein sequence ID" value="GMN24662.1"/>
    <property type="molecule type" value="Genomic_DNA"/>
</dbReference>
<dbReference type="Gene3D" id="1.10.510.10">
    <property type="entry name" value="Transferase(Phosphotransferase) domain 1"/>
    <property type="match status" value="1"/>
</dbReference>
<evidence type="ECO:0000313" key="1">
    <source>
        <dbReference type="EMBL" id="GMN24662.1"/>
    </source>
</evidence>